<evidence type="ECO:0000313" key="3">
    <source>
        <dbReference type="Proteomes" id="UP000294947"/>
    </source>
</evidence>
<organism evidence="2 3">
    <name type="scientific">Saccharopolyspora elongata</name>
    <dbReference type="NCBI Taxonomy" id="2530387"/>
    <lineage>
        <taxon>Bacteria</taxon>
        <taxon>Bacillati</taxon>
        <taxon>Actinomycetota</taxon>
        <taxon>Actinomycetes</taxon>
        <taxon>Pseudonocardiales</taxon>
        <taxon>Pseudonocardiaceae</taxon>
        <taxon>Saccharopolyspora</taxon>
    </lineage>
</organism>
<accession>A0A4R4Y9V5</accession>
<comment type="caution">
    <text evidence="2">The sequence shown here is derived from an EMBL/GenBank/DDBJ whole genome shotgun (WGS) entry which is preliminary data.</text>
</comment>
<keyword evidence="3" id="KW-1185">Reference proteome</keyword>
<dbReference type="OrthoDB" id="3700244at2"/>
<dbReference type="AlphaFoldDB" id="A0A4R4Y9V5"/>
<reference evidence="2 3" key="1">
    <citation type="submission" date="2019-03" db="EMBL/GenBank/DDBJ databases">
        <title>Draft genome sequences of novel Actinobacteria.</title>
        <authorList>
            <person name="Sahin N."/>
            <person name="Ay H."/>
            <person name="Saygin H."/>
        </authorList>
    </citation>
    <scope>NUCLEOTIDE SEQUENCE [LARGE SCALE GENOMIC DNA]</scope>
    <source>
        <strain evidence="2 3">7K502</strain>
    </source>
</reference>
<name>A0A4R4Y9V5_9PSEU</name>
<sequence length="67" mass="7532">MGDDGGVTANDSGKTSDPAERERRRKLAEIFGDVLPEATSDDRPDRAPAGDDERWYRENRPPHHDAR</sequence>
<gene>
    <name evidence="2" type="ORF">E1288_34790</name>
</gene>
<evidence type="ECO:0000256" key="1">
    <source>
        <dbReference type="SAM" id="MobiDB-lite"/>
    </source>
</evidence>
<feature type="compositionally biased region" description="Basic and acidic residues" evidence="1">
    <location>
        <begin position="40"/>
        <end position="67"/>
    </location>
</feature>
<evidence type="ECO:0000313" key="2">
    <source>
        <dbReference type="EMBL" id="TDD40770.1"/>
    </source>
</evidence>
<dbReference type="EMBL" id="SMKW01000067">
    <property type="protein sequence ID" value="TDD40770.1"/>
    <property type="molecule type" value="Genomic_DNA"/>
</dbReference>
<dbReference type="Proteomes" id="UP000294947">
    <property type="component" value="Unassembled WGS sequence"/>
</dbReference>
<proteinExistence type="predicted"/>
<feature type="region of interest" description="Disordered" evidence="1">
    <location>
        <begin position="1"/>
        <end position="67"/>
    </location>
</feature>
<protein>
    <submittedName>
        <fullName evidence="2">Uncharacterized protein</fullName>
    </submittedName>
</protein>